<reference evidence="11 12" key="1">
    <citation type="submission" date="2021-04" db="EMBL/GenBank/DDBJ databases">
        <authorList>
            <person name="Bliznina A."/>
        </authorList>
    </citation>
    <scope>NUCLEOTIDE SEQUENCE [LARGE SCALE GENOMIC DNA]</scope>
</reference>
<dbReference type="InterPro" id="IPR044098">
    <property type="entry name" value="STAMBP/STALP-like_MPN"/>
</dbReference>
<keyword evidence="4" id="KW-0479">Metal-binding</keyword>
<dbReference type="PANTHER" id="PTHR12947">
    <property type="entry name" value="AMSH-LIKE PROTEASE"/>
    <property type="match status" value="1"/>
</dbReference>
<evidence type="ECO:0000256" key="9">
    <source>
        <dbReference type="SAM" id="MobiDB-lite"/>
    </source>
</evidence>
<protein>
    <submittedName>
        <fullName evidence="11">Oidioi.mRNA.OKI2018_I69.chr2.g5532.t1.cds</fullName>
    </submittedName>
</protein>
<evidence type="ECO:0000256" key="1">
    <source>
        <dbReference type="ARBA" id="ARBA00001947"/>
    </source>
</evidence>
<keyword evidence="12" id="KW-1185">Reference proteome</keyword>
<dbReference type="InterPro" id="IPR000555">
    <property type="entry name" value="JAMM/MPN+_dom"/>
</dbReference>
<proteinExistence type="inferred from homology"/>
<evidence type="ECO:0000313" key="11">
    <source>
        <dbReference type="EMBL" id="CAG5111202.1"/>
    </source>
</evidence>
<feature type="compositionally biased region" description="Low complexity" evidence="9">
    <location>
        <begin position="198"/>
        <end position="209"/>
    </location>
</feature>
<gene>
    <name evidence="11" type="ORF">OKIOD_LOCUS14297</name>
</gene>
<dbReference type="Proteomes" id="UP001158576">
    <property type="component" value="Chromosome 2"/>
</dbReference>
<dbReference type="Pfam" id="PF01398">
    <property type="entry name" value="JAB"/>
    <property type="match status" value="1"/>
</dbReference>
<comment type="cofactor">
    <cofactor evidence="1">
        <name>Zn(2+)</name>
        <dbReference type="ChEBI" id="CHEBI:29105"/>
    </cofactor>
</comment>
<evidence type="ECO:0000256" key="5">
    <source>
        <dbReference type="ARBA" id="ARBA00022786"/>
    </source>
</evidence>
<dbReference type="Gene3D" id="3.40.140.10">
    <property type="entry name" value="Cytidine Deaminase, domain 2"/>
    <property type="match status" value="1"/>
</dbReference>
<dbReference type="SUPFAM" id="SSF102712">
    <property type="entry name" value="JAB1/MPN domain"/>
    <property type="match status" value="1"/>
</dbReference>
<evidence type="ECO:0000256" key="4">
    <source>
        <dbReference type="ARBA" id="ARBA00022723"/>
    </source>
</evidence>
<keyword evidence="7" id="KW-0862">Zinc</keyword>
<keyword evidence="8" id="KW-0482">Metalloprotease</keyword>
<comment type="similarity">
    <text evidence="2">Belongs to the peptidase M67C family.</text>
</comment>
<dbReference type="Gene3D" id="1.20.58.80">
    <property type="entry name" value="Phosphotransferase system, lactose/cellobiose-type IIA subunit"/>
    <property type="match status" value="1"/>
</dbReference>
<organism evidence="11 12">
    <name type="scientific">Oikopleura dioica</name>
    <name type="common">Tunicate</name>
    <dbReference type="NCBI Taxonomy" id="34765"/>
    <lineage>
        <taxon>Eukaryota</taxon>
        <taxon>Metazoa</taxon>
        <taxon>Chordata</taxon>
        <taxon>Tunicata</taxon>
        <taxon>Appendicularia</taxon>
        <taxon>Copelata</taxon>
        <taxon>Oikopleuridae</taxon>
        <taxon>Oikopleura</taxon>
    </lineage>
</organism>
<dbReference type="CDD" id="cd08066">
    <property type="entry name" value="MPN_AMSH_like"/>
    <property type="match status" value="1"/>
</dbReference>
<keyword evidence="3" id="KW-0645">Protease</keyword>
<evidence type="ECO:0000259" key="10">
    <source>
        <dbReference type="PROSITE" id="PS50249"/>
    </source>
</evidence>
<evidence type="ECO:0000256" key="6">
    <source>
        <dbReference type="ARBA" id="ARBA00022801"/>
    </source>
</evidence>
<keyword evidence="5" id="KW-0833">Ubl conjugation pathway</keyword>
<feature type="region of interest" description="Disordered" evidence="9">
    <location>
        <begin position="149"/>
        <end position="209"/>
    </location>
</feature>
<evidence type="ECO:0000256" key="8">
    <source>
        <dbReference type="ARBA" id="ARBA00023049"/>
    </source>
</evidence>
<evidence type="ECO:0000256" key="2">
    <source>
        <dbReference type="ARBA" id="ARBA00010981"/>
    </source>
</evidence>
<name>A0ABN7T9S1_OIKDI</name>
<sequence length="402" mass="45395">MLEPSDRVNELYENASKSVEQTFEISAPIIRYFRTMETMNKYQKLFVDQRRFVEAYVLQIKIGVLFLKHVKQHPEFLTFKASNSSIVSNGRNQAKEALNLAEVTKSKLLDIFAKEKVAFDETQKRLAAEAEMERAKQEMWVLENERRALEQESSTIDTEGFIPKETSTPVDAADHNLPPPPYQAEQGHPQVPDRSTKPRSSSTSTASSSVNSIVPGLKIIAPSANARSIHQKVTVPALLGPEFLKYAFVNSSQNIETIGMLFAKSLQGRFQITTCLLPKQKGTHDSCTTTNEEQIWEFQSQHPELIMLGWIHTHPDYQAFLSSVDMHNQYLYQSLLPEALALVVSPNYKEIGAFRLTETGLTVIGNCKEKGFHPHNKNPPLFEAAPNVEYLNSPIEMVDLRS</sequence>
<evidence type="ECO:0000256" key="7">
    <source>
        <dbReference type="ARBA" id="ARBA00022833"/>
    </source>
</evidence>
<dbReference type="EMBL" id="OU015567">
    <property type="protein sequence ID" value="CAG5111202.1"/>
    <property type="molecule type" value="Genomic_DNA"/>
</dbReference>
<feature type="domain" description="MPN" evidence="10">
    <location>
        <begin position="233"/>
        <end position="365"/>
    </location>
</feature>
<evidence type="ECO:0000313" key="12">
    <source>
        <dbReference type="Proteomes" id="UP001158576"/>
    </source>
</evidence>
<dbReference type="InterPro" id="IPR037518">
    <property type="entry name" value="MPN"/>
</dbReference>
<dbReference type="SMART" id="SM00232">
    <property type="entry name" value="JAB_MPN"/>
    <property type="match status" value="1"/>
</dbReference>
<dbReference type="PANTHER" id="PTHR12947:SF13">
    <property type="entry name" value="FI19924P1"/>
    <property type="match status" value="1"/>
</dbReference>
<keyword evidence="6" id="KW-0378">Hydrolase</keyword>
<accession>A0ABN7T9S1</accession>
<evidence type="ECO:0000256" key="3">
    <source>
        <dbReference type="ARBA" id="ARBA00022670"/>
    </source>
</evidence>
<dbReference type="PROSITE" id="PS50249">
    <property type="entry name" value="MPN"/>
    <property type="match status" value="1"/>
</dbReference>